<gene>
    <name evidence="3" type="ORF">QM480_13715</name>
</gene>
<keyword evidence="4" id="KW-1185">Reference proteome</keyword>
<dbReference type="PANTHER" id="PTHR10176:SF3">
    <property type="entry name" value="GLYCOGEN [STARCH] SYNTHASE"/>
    <property type="match status" value="1"/>
</dbReference>
<proteinExistence type="predicted"/>
<evidence type="ECO:0000256" key="2">
    <source>
        <dbReference type="ARBA" id="ARBA00022679"/>
    </source>
</evidence>
<reference evidence="3 4" key="1">
    <citation type="submission" date="2023-05" db="EMBL/GenBank/DDBJ databases">
        <title>Novel species of genus Flectobacillus isolated from stream in China.</title>
        <authorList>
            <person name="Lu H."/>
        </authorList>
    </citation>
    <scope>NUCLEOTIDE SEQUENCE [LARGE SCALE GENOMIC DNA]</scope>
    <source>
        <strain evidence="3 4">DC10W</strain>
    </source>
</reference>
<dbReference type="PANTHER" id="PTHR10176">
    <property type="entry name" value="GLYCOGEN SYNTHASE"/>
    <property type="match status" value="1"/>
</dbReference>
<evidence type="ECO:0000256" key="1">
    <source>
        <dbReference type="ARBA" id="ARBA00022676"/>
    </source>
</evidence>
<dbReference type="EMBL" id="JASHID010000009">
    <property type="protein sequence ID" value="MDI9865393.1"/>
    <property type="molecule type" value="Genomic_DNA"/>
</dbReference>
<sequence length="607" mass="70586">MEIQNPLQSATQKQKILIEIAWETCNQVGGIYTVIRTKVPSMVEKWGDDYFLLGPYFPQTASAEFEPIHDLDDSVLGKTVQKMRSMGYAVHYGYWLVTGKPRIVLFDFWSIYNNINALKSGLWERHQVSTLNTEELVSHVIAFGEMVRVFLTELAKEQQNKIDIVAHFHEWMAASAIPDLRKDQIKVATVFTTHATMLGRYLAGNVPNFYDKIDTFDWLKEARHYGIEAQATLERLAALQAHVTTTVSDVTAKECEFLLGKVPDLILPNGLNITRFSAMHEHQNLHTKYKDRINEFVMGHFFQSQPFNLEKTLYFFTSGRYEYSNKGYDLTLEALARLNWKMKQAKIDKTVVMFFITKQPYHSIDPEVLHSRAVMDEIRETCNSIEKQVGEQLFKASASSSDLQMPDLNNFVDEYWRLRLRRTIQTWKNNKRPKVVTHLLKQNDGITDFVQKSNLMNNPEDKVKIVYHPDFIVSTNPLFGLDYGQFVRGCNLGVFPSYYEPWGYTPLECIARGVPTITSDLSGFGDYMMQIMRDYEHWGVMVVNRKTQDFYKAAEQLSEMLLKFVKQSLRERITQRNRVESISDTFDWSNLRTYYDTSHDLALKRRK</sequence>
<dbReference type="Pfam" id="PF05693">
    <property type="entry name" value="Glycogen_syn"/>
    <property type="match status" value="1"/>
</dbReference>
<dbReference type="Proteomes" id="UP001236569">
    <property type="component" value="Unassembled WGS sequence"/>
</dbReference>
<comment type="caution">
    <text evidence="3">The sequence shown here is derived from an EMBL/GenBank/DDBJ whole genome shotgun (WGS) entry which is preliminary data.</text>
</comment>
<dbReference type="Gene3D" id="6.10.260.10">
    <property type="match status" value="1"/>
</dbReference>
<dbReference type="RefSeq" id="WP_283370392.1">
    <property type="nucleotide sequence ID" value="NZ_JASHID010000009.1"/>
</dbReference>
<dbReference type="GO" id="GO:0016757">
    <property type="term" value="F:glycosyltransferase activity"/>
    <property type="evidence" value="ECO:0007669"/>
    <property type="project" value="UniProtKB-KW"/>
</dbReference>
<organism evidence="3 4">
    <name type="scientific">Flectobacillus longus</name>
    <dbReference type="NCBI Taxonomy" id="2984207"/>
    <lineage>
        <taxon>Bacteria</taxon>
        <taxon>Pseudomonadati</taxon>
        <taxon>Bacteroidota</taxon>
        <taxon>Cytophagia</taxon>
        <taxon>Cytophagales</taxon>
        <taxon>Flectobacillaceae</taxon>
        <taxon>Flectobacillus</taxon>
    </lineage>
</organism>
<evidence type="ECO:0000313" key="3">
    <source>
        <dbReference type="EMBL" id="MDI9865393.1"/>
    </source>
</evidence>
<dbReference type="EC" id="2.4.-.-" evidence="3"/>
<dbReference type="InterPro" id="IPR008631">
    <property type="entry name" value="Glycogen_synth"/>
</dbReference>
<dbReference type="SUPFAM" id="SSF53756">
    <property type="entry name" value="UDP-Glycosyltransferase/glycogen phosphorylase"/>
    <property type="match status" value="1"/>
</dbReference>
<protein>
    <submittedName>
        <fullName evidence="3">Glycosyltransferase</fullName>
        <ecNumber evidence="3">2.4.-.-</ecNumber>
    </submittedName>
</protein>
<keyword evidence="2 3" id="KW-0808">Transferase</keyword>
<evidence type="ECO:0000313" key="4">
    <source>
        <dbReference type="Proteomes" id="UP001236569"/>
    </source>
</evidence>
<accession>A0ABT6YQH7</accession>
<dbReference type="Gene3D" id="3.40.50.2000">
    <property type="entry name" value="Glycogen Phosphorylase B"/>
    <property type="match status" value="2"/>
</dbReference>
<name>A0ABT6YQH7_9BACT</name>
<keyword evidence="1 3" id="KW-0328">Glycosyltransferase</keyword>